<keyword evidence="2" id="KW-0808">Transferase</keyword>
<reference evidence="3" key="1">
    <citation type="submission" date="2020-05" db="EMBL/GenBank/DDBJ databases">
        <authorList>
            <person name="Chiriac C."/>
            <person name="Salcher M."/>
            <person name="Ghai R."/>
            <person name="Kavagutti S V."/>
        </authorList>
    </citation>
    <scope>NUCLEOTIDE SEQUENCE</scope>
</reference>
<dbReference type="CDD" id="cd05825">
    <property type="entry name" value="LbH_wcaF_like"/>
    <property type="match status" value="1"/>
</dbReference>
<accession>A0A6J7HAJ0</accession>
<dbReference type="InterPro" id="IPR001451">
    <property type="entry name" value="Hexapep"/>
</dbReference>
<dbReference type="SUPFAM" id="SSF51161">
    <property type="entry name" value="Trimeric LpxA-like enzymes"/>
    <property type="match status" value="1"/>
</dbReference>
<evidence type="ECO:0000256" key="1">
    <source>
        <dbReference type="ARBA" id="ARBA00007274"/>
    </source>
</evidence>
<dbReference type="PANTHER" id="PTHR23416">
    <property type="entry name" value="SIALIC ACID SYNTHASE-RELATED"/>
    <property type="match status" value="1"/>
</dbReference>
<proteinExistence type="inferred from homology"/>
<dbReference type="GO" id="GO:0008374">
    <property type="term" value="F:O-acyltransferase activity"/>
    <property type="evidence" value="ECO:0007669"/>
    <property type="project" value="TreeGrafter"/>
</dbReference>
<evidence type="ECO:0000256" key="2">
    <source>
        <dbReference type="ARBA" id="ARBA00022679"/>
    </source>
</evidence>
<dbReference type="InterPro" id="IPR051159">
    <property type="entry name" value="Hexapeptide_acetyltransf"/>
</dbReference>
<dbReference type="Pfam" id="PF00132">
    <property type="entry name" value="Hexapep"/>
    <property type="match status" value="1"/>
</dbReference>
<comment type="similarity">
    <text evidence="1">Belongs to the transferase hexapeptide repeat family.</text>
</comment>
<sequence length="186" mass="20139">MTDSTASVRSLGALRGRSYDKGRGFVHQALWVAFSSLVFTKVWCPNRIRCAALRAFGAKIGTGVLIKHDVHIQWPWKLEIADNTWIGVGCDLYNVEQLTIGSDVCVSQQAFLCTGSHDHRSPVFEYDNGPIVIENGVWVGARALVLRGVTVGANSVIGAAALVSADVPPWSFALAPPSTIKPIRPR</sequence>
<dbReference type="PROSITE" id="PS00101">
    <property type="entry name" value="HEXAPEP_TRANSFERASES"/>
    <property type="match status" value="1"/>
</dbReference>
<dbReference type="GO" id="GO:0005829">
    <property type="term" value="C:cytosol"/>
    <property type="evidence" value="ECO:0007669"/>
    <property type="project" value="TreeGrafter"/>
</dbReference>
<dbReference type="Gene3D" id="2.160.10.10">
    <property type="entry name" value="Hexapeptide repeat proteins"/>
    <property type="match status" value="1"/>
</dbReference>
<gene>
    <name evidence="3" type="ORF">UFOPK3472_03317</name>
</gene>
<dbReference type="AlphaFoldDB" id="A0A6J7HAJ0"/>
<evidence type="ECO:0000313" key="3">
    <source>
        <dbReference type="EMBL" id="CAB4915916.1"/>
    </source>
</evidence>
<protein>
    <submittedName>
        <fullName evidence="3">Unannotated protein</fullName>
    </submittedName>
</protein>
<dbReference type="InterPro" id="IPR011004">
    <property type="entry name" value="Trimer_LpxA-like_sf"/>
</dbReference>
<dbReference type="InterPro" id="IPR018357">
    <property type="entry name" value="Hexapep_transf_CS"/>
</dbReference>
<dbReference type="PANTHER" id="PTHR23416:SF23">
    <property type="entry name" value="ACETYLTRANSFERASE C18B11.09C-RELATED"/>
    <property type="match status" value="1"/>
</dbReference>
<dbReference type="EMBL" id="CAFBLX010000316">
    <property type="protein sequence ID" value="CAB4915916.1"/>
    <property type="molecule type" value="Genomic_DNA"/>
</dbReference>
<organism evidence="3">
    <name type="scientific">freshwater metagenome</name>
    <dbReference type="NCBI Taxonomy" id="449393"/>
    <lineage>
        <taxon>unclassified sequences</taxon>
        <taxon>metagenomes</taxon>
        <taxon>ecological metagenomes</taxon>
    </lineage>
</organism>
<name>A0A6J7HAJ0_9ZZZZ</name>